<name>A0A1Y4SV69_9FIRM</name>
<reference evidence="2 3" key="1">
    <citation type="journal article" date="2018" name="BMC Genomics">
        <title>Whole genome sequencing and function prediction of 133 gut anaerobes isolated from chicken caecum in pure cultures.</title>
        <authorList>
            <person name="Medvecky M."/>
            <person name="Cejkova D."/>
            <person name="Polansky O."/>
            <person name="Karasova D."/>
            <person name="Kubasova T."/>
            <person name="Cizek A."/>
            <person name="Rychlik I."/>
        </authorList>
    </citation>
    <scope>NUCLEOTIDE SEQUENCE [LARGE SCALE GENOMIC DNA]</scope>
    <source>
        <strain evidence="2 3">An13</strain>
    </source>
</reference>
<dbReference type="OrthoDB" id="1631895at2"/>
<dbReference type="RefSeq" id="WP_087359084.1">
    <property type="nucleotide sequence ID" value="NZ_NFLJ01000033.1"/>
</dbReference>
<organism evidence="2 3">
    <name type="scientific">Massilimicrobiota timonensis</name>
    <dbReference type="NCBI Taxonomy" id="1776392"/>
    <lineage>
        <taxon>Bacteria</taxon>
        <taxon>Bacillati</taxon>
        <taxon>Bacillota</taxon>
        <taxon>Erysipelotrichia</taxon>
        <taxon>Erysipelotrichales</taxon>
        <taxon>Erysipelotrichaceae</taxon>
        <taxon>Massilimicrobiota</taxon>
    </lineage>
</organism>
<comment type="caution">
    <text evidence="2">The sequence shown here is derived from an EMBL/GenBank/DDBJ whole genome shotgun (WGS) entry which is preliminary data.</text>
</comment>
<dbReference type="Gene3D" id="1.10.1760.20">
    <property type="match status" value="1"/>
</dbReference>
<feature type="transmembrane region" description="Helical" evidence="1">
    <location>
        <begin position="67"/>
        <end position="89"/>
    </location>
</feature>
<sequence length="191" mass="21047">MKSHKHMQVFVLASLLIAVGTVIPMLMPKIIIGPMSFTLASHVAVMIAIFISPAVAIAVSLGTTLGFFMAGFPFVIVLRALTHVIWAYLGAQYAKKNPQIFEKPLKTLQFNIVIALIHALGEMIIVIPFYYGNGIDMQTFMYMIFGLVGLGTVIHSSIDFCLTLPVWKALTQSHRIQGISQVKKINLMKNA</sequence>
<dbReference type="EMBL" id="NFLJ01000033">
    <property type="protein sequence ID" value="OUQ33290.1"/>
    <property type="molecule type" value="Genomic_DNA"/>
</dbReference>
<evidence type="ECO:0008006" key="4">
    <source>
        <dbReference type="Google" id="ProtNLM"/>
    </source>
</evidence>
<feature type="transmembrane region" description="Helical" evidence="1">
    <location>
        <begin position="6"/>
        <end position="27"/>
    </location>
</feature>
<keyword evidence="1" id="KW-0472">Membrane</keyword>
<keyword evidence="1" id="KW-0812">Transmembrane</keyword>
<accession>A0A1Y4SV69</accession>
<feature type="transmembrane region" description="Helical" evidence="1">
    <location>
        <begin position="143"/>
        <end position="167"/>
    </location>
</feature>
<keyword evidence="3" id="KW-1185">Reference proteome</keyword>
<gene>
    <name evidence="2" type="ORF">B5E75_10720</name>
</gene>
<evidence type="ECO:0000256" key="1">
    <source>
        <dbReference type="SAM" id="Phobius"/>
    </source>
</evidence>
<protein>
    <recommendedName>
        <fullName evidence="4">Niacin transporter NiaX</fullName>
    </recommendedName>
</protein>
<evidence type="ECO:0000313" key="2">
    <source>
        <dbReference type="EMBL" id="OUQ33290.1"/>
    </source>
</evidence>
<keyword evidence="1" id="KW-1133">Transmembrane helix</keyword>
<feature type="transmembrane region" description="Helical" evidence="1">
    <location>
        <begin position="110"/>
        <end position="131"/>
    </location>
</feature>
<proteinExistence type="predicted"/>
<feature type="transmembrane region" description="Helical" evidence="1">
    <location>
        <begin position="39"/>
        <end position="61"/>
    </location>
</feature>
<dbReference type="Proteomes" id="UP000195305">
    <property type="component" value="Unassembled WGS sequence"/>
</dbReference>
<dbReference type="AlphaFoldDB" id="A0A1Y4SV69"/>
<evidence type="ECO:0000313" key="3">
    <source>
        <dbReference type="Proteomes" id="UP000195305"/>
    </source>
</evidence>